<proteinExistence type="predicted"/>
<dbReference type="AlphaFoldDB" id="A0A0C3BY53"/>
<sequence>MVINIKETKRHRNDAVGSDFTPNLLMFEVAELQTVQMTAALGAVEVTCNKSLEVEATGTC</sequence>
<keyword evidence="2" id="KW-1185">Reference proteome</keyword>
<dbReference type="EMBL" id="KN831800">
    <property type="protein sequence ID" value="KIM36979.1"/>
    <property type="molecule type" value="Genomic_DNA"/>
</dbReference>
<gene>
    <name evidence="1" type="ORF">M413DRAFT_448728</name>
</gene>
<protein>
    <submittedName>
        <fullName evidence="1">Uncharacterized protein</fullName>
    </submittedName>
</protein>
<reference evidence="2" key="2">
    <citation type="submission" date="2015-01" db="EMBL/GenBank/DDBJ databases">
        <title>Evolutionary Origins and Diversification of the Mycorrhizal Mutualists.</title>
        <authorList>
            <consortium name="DOE Joint Genome Institute"/>
            <consortium name="Mycorrhizal Genomics Consortium"/>
            <person name="Kohler A."/>
            <person name="Kuo A."/>
            <person name="Nagy L.G."/>
            <person name="Floudas D."/>
            <person name="Copeland A."/>
            <person name="Barry K.W."/>
            <person name="Cichocki N."/>
            <person name="Veneault-Fourrey C."/>
            <person name="LaButti K."/>
            <person name="Lindquist E.A."/>
            <person name="Lipzen A."/>
            <person name="Lundell T."/>
            <person name="Morin E."/>
            <person name="Murat C."/>
            <person name="Riley R."/>
            <person name="Ohm R."/>
            <person name="Sun H."/>
            <person name="Tunlid A."/>
            <person name="Henrissat B."/>
            <person name="Grigoriev I.V."/>
            <person name="Hibbett D.S."/>
            <person name="Martin F."/>
        </authorList>
    </citation>
    <scope>NUCLEOTIDE SEQUENCE [LARGE SCALE GENOMIC DNA]</scope>
    <source>
        <strain evidence="2">h7</strain>
    </source>
</reference>
<evidence type="ECO:0000313" key="2">
    <source>
        <dbReference type="Proteomes" id="UP000053424"/>
    </source>
</evidence>
<reference evidence="1 2" key="1">
    <citation type="submission" date="2014-04" db="EMBL/GenBank/DDBJ databases">
        <authorList>
            <consortium name="DOE Joint Genome Institute"/>
            <person name="Kuo A."/>
            <person name="Gay G."/>
            <person name="Dore J."/>
            <person name="Kohler A."/>
            <person name="Nagy L.G."/>
            <person name="Floudas D."/>
            <person name="Copeland A."/>
            <person name="Barry K.W."/>
            <person name="Cichocki N."/>
            <person name="Veneault-Fourrey C."/>
            <person name="LaButti K."/>
            <person name="Lindquist E.A."/>
            <person name="Lipzen A."/>
            <person name="Lundell T."/>
            <person name="Morin E."/>
            <person name="Murat C."/>
            <person name="Sun H."/>
            <person name="Tunlid A."/>
            <person name="Henrissat B."/>
            <person name="Grigoriev I.V."/>
            <person name="Hibbett D.S."/>
            <person name="Martin F."/>
            <person name="Nordberg H.P."/>
            <person name="Cantor M.N."/>
            <person name="Hua S.X."/>
        </authorList>
    </citation>
    <scope>NUCLEOTIDE SEQUENCE [LARGE SCALE GENOMIC DNA]</scope>
    <source>
        <strain evidence="2">h7</strain>
    </source>
</reference>
<accession>A0A0C3BY53</accession>
<organism evidence="1 2">
    <name type="scientific">Hebeloma cylindrosporum</name>
    <dbReference type="NCBI Taxonomy" id="76867"/>
    <lineage>
        <taxon>Eukaryota</taxon>
        <taxon>Fungi</taxon>
        <taxon>Dikarya</taxon>
        <taxon>Basidiomycota</taxon>
        <taxon>Agaricomycotina</taxon>
        <taxon>Agaricomycetes</taxon>
        <taxon>Agaricomycetidae</taxon>
        <taxon>Agaricales</taxon>
        <taxon>Agaricineae</taxon>
        <taxon>Hymenogastraceae</taxon>
        <taxon>Hebeloma</taxon>
    </lineage>
</organism>
<dbReference type="HOGENOM" id="CLU_2941998_0_0_1"/>
<name>A0A0C3BY53_HEBCY</name>
<evidence type="ECO:0000313" key="1">
    <source>
        <dbReference type="EMBL" id="KIM36979.1"/>
    </source>
</evidence>
<dbReference type="Proteomes" id="UP000053424">
    <property type="component" value="Unassembled WGS sequence"/>
</dbReference>